<dbReference type="Pfam" id="PF00004">
    <property type="entry name" value="AAA"/>
    <property type="match status" value="1"/>
</dbReference>
<dbReference type="SUPFAM" id="SSF52540">
    <property type="entry name" value="P-loop containing nucleoside triphosphate hydrolases"/>
    <property type="match status" value="1"/>
</dbReference>
<proteinExistence type="predicted"/>
<dbReference type="STRING" id="1157962.A0A250XKI7"/>
<evidence type="ECO:0000259" key="2">
    <source>
        <dbReference type="Pfam" id="PF00004"/>
    </source>
</evidence>
<protein>
    <recommendedName>
        <fullName evidence="2">ATPase AAA-type core domain-containing protein</fullName>
    </recommendedName>
</protein>
<feature type="domain" description="ATPase AAA-type core" evidence="2">
    <location>
        <begin position="158"/>
        <end position="297"/>
    </location>
</feature>
<dbReference type="InterPro" id="IPR003959">
    <property type="entry name" value="ATPase_AAA_core"/>
</dbReference>
<dbReference type="OrthoDB" id="565166at2759"/>
<dbReference type="GO" id="GO:0005524">
    <property type="term" value="F:ATP binding"/>
    <property type="evidence" value="ECO:0007669"/>
    <property type="project" value="InterPro"/>
</dbReference>
<sequence>MAKTHTMKTQSDYFEDEDDKKYTPEEQKYFDSLDLENQERIKSQEAEILSIRNERRAIPLRFRLLNSGMPLQQVSAAYERIECISDEKAAEYVDCLAKVPFGRYATPMLQSTLQKTLQTMRTTLDRHVFSMTGPKATLLGLAAKWLVKPASGGTVIGFQGPAGVGKTTLLKEGFGSALGLPTAFIPLGGATDVSYLHGHNFTYEGSKPGVIAQSIIDAGVMNPILVFDELDKVGDRYDSSEVISALVHLTDPAQNSTFCDKYIGLPMDLSRCLFAFTYNDRSRISPILLNRMTEIVVNDYDMQERRKILKAHILPRVAKDFGLEIELEPEAIECLLAASSEAPGLRGLKHDLECAVSAMNLERIEMGLEIDSLLKIDRDAMDRCLRLRIQSMAIPDSVKHIYC</sequence>
<dbReference type="Gene3D" id="3.40.50.300">
    <property type="entry name" value="P-loop containing nucleotide triphosphate hydrolases"/>
    <property type="match status" value="1"/>
</dbReference>
<dbReference type="GO" id="GO:0004252">
    <property type="term" value="F:serine-type endopeptidase activity"/>
    <property type="evidence" value="ECO:0007669"/>
    <property type="project" value="InterPro"/>
</dbReference>
<dbReference type="PANTHER" id="PTHR43718">
    <property type="entry name" value="LON PROTEASE"/>
    <property type="match status" value="1"/>
</dbReference>
<dbReference type="InterPro" id="IPR027417">
    <property type="entry name" value="P-loop_NTPase"/>
</dbReference>
<dbReference type="GO" id="GO:0016887">
    <property type="term" value="F:ATP hydrolysis activity"/>
    <property type="evidence" value="ECO:0007669"/>
    <property type="project" value="InterPro"/>
</dbReference>
<feature type="region of interest" description="Disordered" evidence="1">
    <location>
        <begin position="1"/>
        <end position="22"/>
    </location>
</feature>
<organism evidence="3 4">
    <name type="scientific">Chlamydomonas eustigma</name>
    <dbReference type="NCBI Taxonomy" id="1157962"/>
    <lineage>
        <taxon>Eukaryota</taxon>
        <taxon>Viridiplantae</taxon>
        <taxon>Chlorophyta</taxon>
        <taxon>core chlorophytes</taxon>
        <taxon>Chlorophyceae</taxon>
        <taxon>CS clade</taxon>
        <taxon>Chlamydomonadales</taxon>
        <taxon>Chlamydomonadaceae</taxon>
        <taxon>Chlamydomonas</taxon>
    </lineage>
</organism>
<evidence type="ECO:0000313" key="4">
    <source>
        <dbReference type="Proteomes" id="UP000232323"/>
    </source>
</evidence>
<dbReference type="GO" id="GO:0006515">
    <property type="term" value="P:protein quality control for misfolded or incompletely synthesized proteins"/>
    <property type="evidence" value="ECO:0007669"/>
    <property type="project" value="TreeGrafter"/>
</dbReference>
<gene>
    <name evidence="3" type="ORF">CEUSTIGMA_g10746.t1</name>
</gene>
<dbReference type="Proteomes" id="UP000232323">
    <property type="component" value="Unassembled WGS sequence"/>
</dbReference>
<evidence type="ECO:0000256" key="1">
    <source>
        <dbReference type="SAM" id="MobiDB-lite"/>
    </source>
</evidence>
<reference evidence="3 4" key="1">
    <citation type="submission" date="2017-08" db="EMBL/GenBank/DDBJ databases">
        <title>Acidophilic green algal genome provides insights into adaptation to an acidic environment.</title>
        <authorList>
            <person name="Hirooka S."/>
            <person name="Hirose Y."/>
            <person name="Kanesaki Y."/>
            <person name="Higuchi S."/>
            <person name="Fujiwara T."/>
            <person name="Onuma R."/>
            <person name="Era A."/>
            <person name="Ohbayashi R."/>
            <person name="Uzuka A."/>
            <person name="Nozaki H."/>
            <person name="Yoshikawa H."/>
            <person name="Miyagishima S.Y."/>
        </authorList>
    </citation>
    <scope>NUCLEOTIDE SEQUENCE [LARGE SCALE GENOMIC DNA]</scope>
    <source>
        <strain evidence="3 4">NIES-2499</strain>
    </source>
</reference>
<keyword evidence="4" id="KW-1185">Reference proteome</keyword>
<evidence type="ECO:0000313" key="3">
    <source>
        <dbReference type="EMBL" id="GAX83320.1"/>
    </source>
</evidence>
<comment type="caution">
    <text evidence="3">The sequence shown here is derived from an EMBL/GenBank/DDBJ whole genome shotgun (WGS) entry which is preliminary data.</text>
</comment>
<dbReference type="EMBL" id="BEGY01000096">
    <property type="protein sequence ID" value="GAX83320.1"/>
    <property type="molecule type" value="Genomic_DNA"/>
</dbReference>
<dbReference type="AlphaFoldDB" id="A0A250XKI7"/>
<name>A0A250XKI7_9CHLO</name>
<dbReference type="GO" id="GO:0004176">
    <property type="term" value="F:ATP-dependent peptidase activity"/>
    <property type="evidence" value="ECO:0007669"/>
    <property type="project" value="InterPro"/>
</dbReference>
<dbReference type="PANTHER" id="PTHR43718:SF2">
    <property type="entry name" value="LON PROTEASE HOMOLOG, MITOCHONDRIAL"/>
    <property type="match status" value="1"/>
</dbReference>
<dbReference type="InterPro" id="IPR027065">
    <property type="entry name" value="Lon_Prtase"/>
</dbReference>
<accession>A0A250XKI7</accession>